<dbReference type="SUPFAM" id="SSF56300">
    <property type="entry name" value="Metallo-dependent phosphatases"/>
    <property type="match status" value="1"/>
</dbReference>
<reference evidence="3" key="1">
    <citation type="journal article" date="2019" name="Int. J. Syst. Evol. Microbiol.">
        <title>The Global Catalogue of Microorganisms (GCM) 10K type strain sequencing project: providing services to taxonomists for standard genome sequencing and annotation.</title>
        <authorList>
            <consortium name="The Broad Institute Genomics Platform"/>
            <consortium name="The Broad Institute Genome Sequencing Center for Infectious Disease"/>
            <person name="Wu L."/>
            <person name="Ma J."/>
        </authorList>
    </citation>
    <scope>NUCLEOTIDE SEQUENCE [LARGE SCALE GENOMIC DNA]</scope>
    <source>
        <strain evidence="3">JCM 17759</strain>
    </source>
</reference>
<dbReference type="CDD" id="cd00144">
    <property type="entry name" value="MPP_PPP_family"/>
    <property type="match status" value="1"/>
</dbReference>
<feature type="domain" description="Calcineurin-like phosphoesterase" evidence="1">
    <location>
        <begin position="27"/>
        <end position="148"/>
    </location>
</feature>
<evidence type="ECO:0000313" key="3">
    <source>
        <dbReference type="Proteomes" id="UP001500840"/>
    </source>
</evidence>
<sequence>MSRVPGKLGFPAIPGTRMTNKPNTNGRLIAIGDIHGHAMALRALIKAIQPSADDVIVTLGDYVNRGPDSKGVVECLIELQDRCNLVPILGNHDEMLLDARKDRYAYDRFLVSGGRETVASYGKQKLDGIPKSHWAFLESCRDYYETASFIFTHANFCSYTPLPLQLSSVLRWTGIDEMDICKHRTGKVAIVGHSVGKRIRDYGTCICIDTGCGFGGQLTAYDPTNKRQWQVSENGWRTDQSTSR</sequence>
<protein>
    <submittedName>
        <fullName evidence="2">Metallophosphoesterase family protein</fullName>
    </submittedName>
</protein>
<dbReference type="InterPro" id="IPR050126">
    <property type="entry name" value="Ap4A_hydrolase"/>
</dbReference>
<gene>
    <name evidence="2" type="ORF">GCM10023156_38210</name>
</gene>
<organism evidence="2 3">
    <name type="scientific">Novipirellula rosea</name>
    <dbReference type="NCBI Taxonomy" id="1031540"/>
    <lineage>
        <taxon>Bacteria</taxon>
        <taxon>Pseudomonadati</taxon>
        <taxon>Planctomycetota</taxon>
        <taxon>Planctomycetia</taxon>
        <taxon>Pirellulales</taxon>
        <taxon>Pirellulaceae</taxon>
        <taxon>Novipirellula</taxon>
    </lineage>
</organism>
<dbReference type="PANTHER" id="PTHR42850:SF4">
    <property type="entry name" value="ZINC-DEPENDENT ENDOPOLYPHOSPHATASE"/>
    <property type="match status" value="1"/>
</dbReference>
<dbReference type="EMBL" id="BAABGA010000047">
    <property type="protein sequence ID" value="GAA4459105.1"/>
    <property type="molecule type" value="Genomic_DNA"/>
</dbReference>
<dbReference type="Proteomes" id="UP001500840">
    <property type="component" value="Unassembled WGS sequence"/>
</dbReference>
<dbReference type="InterPro" id="IPR004843">
    <property type="entry name" value="Calcineurin-like_PHP"/>
</dbReference>
<accession>A0ABP8N2U0</accession>
<dbReference type="Pfam" id="PF00149">
    <property type="entry name" value="Metallophos"/>
    <property type="match status" value="1"/>
</dbReference>
<keyword evidence="3" id="KW-1185">Reference proteome</keyword>
<evidence type="ECO:0000259" key="1">
    <source>
        <dbReference type="Pfam" id="PF00149"/>
    </source>
</evidence>
<dbReference type="InterPro" id="IPR029052">
    <property type="entry name" value="Metallo-depent_PP-like"/>
</dbReference>
<proteinExistence type="predicted"/>
<evidence type="ECO:0000313" key="2">
    <source>
        <dbReference type="EMBL" id="GAA4459105.1"/>
    </source>
</evidence>
<dbReference type="Gene3D" id="3.60.21.10">
    <property type="match status" value="1"/>
</dbReference>
<comment type="caution">
    <text evidence="2">The sequence shown here is derived from an EMBL/GenBank/DDBJ whole genome shotgun (WGS) entry which is preliminary data.</text>
</comment>
<dbReference type="PANTHER" id="PTHR42850">
    <property type="entry name" value="METALLOPHOSPHOESTERASE"/>
    <property type="match status" value="1"/>
</dbReference>
<name>A0ABP8N2U0_9BACT</name>